<keyword evidence="2" id="KW-1185">Reference proteome</keyword>
<protein>
    <submittedName>
        <fullName evidence="1">Uncharacterized protein</fullName>
    </submittedName>
</protein>
<gene>
    <name evidence="1" type="ORF">AVEN_193930_1</name>
</gene>
<organism evidence="1 2">
    <name type="scientific">Araneus ventricosus</name>
    <name type="common">Orbweaver spider</name>
    <name type="synonym">Epeira ventricosa</name>
    <dbReference type="NCBI Taxonomy" id="182803"/>
    <lineage>
        <taxon>Eukaryota</taxon>
        <taxon>Metazoa</taxon>
        <taxon>Ecdysozoa</taxon>
        <taxon>Arthropoda</taxon>
        <taxon>Chelicerata</taxon>
        <taxon>Arachnida</taxon>
        <taxon>Araneae</taxon>
        <taxon>Araneomorphae</taxon>
        <taxon>Entelegynae</taxon>
        <taxon>Araneoidea</taxon>
        <taxon>Araneidae</taxon>
        <taxon>Araneus</taxon>
    </lineage>
</organism>
<sequence>MAFTPWVALPGEKTADVHRPFHPGPQPHHDEDMGIPVIKAGFSVDCAKSGGRRIAVPLMYLYATIVRPDPVRTLSHPTCVLLIDLLK</sequence>
<name>A0A4Y2JVN2_ARAVE</name>
<accession>A0A4Y2JVN2</accession>
<reference evidence="1 2" key="1">
    <citation type="journal article" date="2019" name="Sci. Rep.">
        <title>Orb-weaving spider Araneus ventricosus genome elucidates the spidroin gene catalogue.</title>
        <authorList>
            <person name="Kono N."/>
            <person name="Nakamura H."/>
            <person name="Ohtoshi R."/>
            <person name="Moran D.A.P."/>
            <person name="Shinohara A."/>
            <person name="Yoshida Y."/>
            <person name="Fujiwara M."/>
            <person name="Mori M."/>
            <person name="Tomita M."/>
            <person name="Arakawa K."/>
        </authorList>
    </citation>
    <scope>NUCLEOTIDE SEQUENCE [LARGE SCALE GENOMIC DNA]</scope>
</reference>
<dbReference type="AlphaFoldDB" id="A0A4Y2JVN2"/>
<proteinExistence type="predicted"/>
<evidence type="ECO:0000313" key="1">
    <source>
        <dbReference type="EMBL" id="GBM93845.1"/>
    </source>
</evidence>
<comment type="caution">
    <text evidence="1">The sequence shown here is derived from an EMBL/GenBank/DDBJ whole genome shotgun (WGS) entry which is preliminary data.</text>
</comment>
<evidence type="ECO:0000313" key="2">
    <source>
        <dbReference type="Proteomes" id="UP000499080"/>
    </source>
</evidence>
<dbReference type="Proteomes" id="UP000499080">
    <property type="component" value="Unassembled WGS sequence"/>
</dbReference>
<dbReference type="EMBL" id="BGPR01003910">
    <property type="protein sequence ID" value="GBM93845.1"/>
    <property type="molecule type" value="Genomic_DNA"/>
</dbReference>